<dbReference type="EMBL" id="FZON01000001">
    <property type="protein sequence ID" value="SNR98552.1"/>
    <property type="molecule type" value="Genomic_DNA"/>
</dbReference>
<dbReference type="AlphaFoldDB" id="A0A239ATA0"/>
<dbReference type="Proteomes" id="UP000198440">
    <property type="component" value="Unassembled WGS sequence"/>
</dbReference>
<accession>A0A239ATA0</accession>
<evidence type="ECO:0000256" key="1">
    <source>
        <dbReference type="SAM" id="MobiDB-lite"/>
    </source>
</evidence>
<gene>
    <name evidence="2" type="ORF">SAMN04488078_1001101</name>
</gene>
<feature type="region of interest" description="Disordered" evidence="1">
    <location>
        <begin position="1"/>
        <end position="22"/>
    </location>
</feature>
<reference evidence="2 3" key="1">
    <citation type="submission" date="2017-06" db="EMBL/GenBank/DDBJ databases">
        <authorList>
            <person name="Kim H.J."/>
            <person name="Triplett B.A."/>
        </authorList>
    </citation>
    <scope>NUCLEOTIDE SEQUENCE [LARGE SCALE GENOMIC DNA]</scope>
    <source>
        <strain evidence="2 3">DSM 11445</strain>
    </source>
</reference>
<proteinExistence type="predicted"/>
<name>A0A239ATA0_9RHOB</name>
<sequence>MITCGTLFEPGEGALPPPHKARLPRRYLNKEEAVGRSNAAQELLLCKNTPGVWGQRPHWICHG</sequence>
<evidence type="ECO:0000313" key="2">
    <source>
        <dbReference type="EMBL" id="SNR98552.1"/>
    </source>
</evidence>
<evidence type="ECO:0000313" key="3">
    <source>
        <dbReference type="Proteomes" id="UP000198440"/>
    </source>
</evidence>
<organism evidence="2 3">
    <name type="scientific">Antarctobacter heliothermus</name>
    <dbReference type="NCBI Taxonomy" id="74033"/>
    <lineage>
        <taxon>Bacteria</taxon>
        <taxon>Pseudomonadati</taxon>
        <taxon>Pseudomonadota</taxon>
        <taxon>Alphaproteobacteria</taxon>
        <taxon>Rhodobacterales</taxon>
        <taxon>Roseobacteraceae</taxon>
        <taxon>Antarctobacter</taxon>
    </lineage>
</organism>
<protein>
    <submittedName>
        <fullName evidence="2">Uncharacterized protein</fullName>
    </submittedName>
</protein>